<sequence length="84" mass="9507">MALCLWFSTLMTVAFFFFFFFFFVRHCDGSTSSTTNVLWPPQPDDNPQGIGHFLEYLPRGIPIPYSGPSRKHNDIGLQSSSTSP</sequence>
<dbReference type="EMBL" id="CM042884">
    <property type="protein sequence ID" value="KAI4369791.1"/>
    <property type="molecule type" value="Genomic_DNA"/>
</dbReference>
<evidence type="ECO:0000313" key="1">
    <source>
        <dbReference type="EMBL" id="KAI4369791.1"/>
    </source>
</evidence>
<organism evidence="1 2">
    <name type="scientific">Melastoma candidum</name>
    <dbReference type="NCBI Taxonomy" id="119954"/>
    <lineage>
        <taxon>Eukaryota</taxon>
        <taxon>Viridiplantae</taxon>
        <taxon>Streptophyta</taxon>
        <taxon>Embryophyta</taxon>
        <taxon>Tracheophyta</taxon>
        <taxon>Spermatophyta</taxon>
        <taxon>Magnoliopsida</taxon>
        <taxon>eudicotyledons</taxon>
        <taxon>Gunneridae</taxon>
        <taxon>Pentapetalae</taxon>
        <taxon>rosids</taxon>
        <taxon>malvids</taxon>
        <taxon>Myrtales</taxon>
        <taxon>Melastomataceae</taxon>
        <taxon>Melastomatoideae</taxon>
        <taxon>Melastomateae</taxon>
        <taxon>Melastoma</taxon>
    </lineage>
</organism>
<keyword evidence="2" id="KW-1185">Reference proteome</keyword>
<gene>
    <name evidence="1" type="ORF">MLD38_018195</name>
</gene>
<name>A0ACB9QUZ8_9MYRT</name>
<accession>A0ACB9QUZ8</accession>
<proteinExistence type="predicted"/>
<comment type="caution">
    <text evidence="1">The sequence shown here is derived from an EMBL/GenBank/DDBJ whole genome shotgun (WGS) entry which is preliminary data.</text>
</comment>
<dbReference type="Proteomes" id="UP001057402">
    <property type="component" value="Chromosome 5"/>
</dbReference>
<evidence type="ECO:0000313" key="2">
    <source>
        <dbReference type="Proteomes" id="UP001057402"/>
    </source>
</evidence>
<reference evidence="2" key="1">
    <citation type="journal article" date="2023" name="Front. Plant Sci.">
        <title>Chromosomal-level genome assembly of Melastoma candidum provides insights into trichome evolution.</title>
        <authorList>
            <person name="Zhong Y."/>
            <person name="Wu W."/>
            <person name="Sun C."/>
            <person name="Zou P."/>
            <person name="Liu Y."/>
            <person name="Dai S."/>
            <person name="Zhou R."/>
        </authorList>
    </citation>
    <scope>NUCLEOTIDE SEQUENCE [LARGE SCALE GENOMIC DNA]</scope>
</reference>
<protein>
    <submittedName>
        <fullName evidence="1">Uncharacterized protein</fullName>
    </submittedName>
</protein>